<feature type="chain" id="PRO_5047175051" description="Secreted protein" evidence="1">
    <location>
        <begin position="30"/>
        <end position="88"/>
    </location>
</feature>
<evidence type="ECO:0008006" key="4">
    <source>
        <dbReference type="Google" id="ProtNLM"/>
    </source>
</evidence>
<dbReference type="Proteomes" id="UP001431429">
    <property type="component" value="Unassembled WGS sequence"/>
</dbReference>
<proteinExistence type="predicted"/>
<sequence>MSVRKVFATVTVAAAMAGAGLMTAPTAQAAPQAASVVGPTNWSPRGDYATPAECDHAGRWFVSWGGASIYECAFNATTQRYHLRIWRV</sequence>
<reference evidence="2" key="1">
    <citation type="submission" date="2022-06" db="EMBL/GenBank/DDBJ databases">
        <title>Genome public.</title>
        <authorList>
            <person name="Sun Q."/>
        </authorList>
    </citation>
    <scope>NUCLEOTIDE SEQUENCE</scope>
    <source>
        <strain evidence="2">CWNU-1</strain>
    </source>
</reference>
<name>A0ABT0UJL4_9ACTN</name>
<keyword evidence="3" id="KW-1185">Reference proteome</keyword>
<keyword evidence="1" id="KW-0732">Signal</keyword>
<accession>A0ABT0UJL4</accession>
<feature type="signal peptide" evidence="1">
    <location>
        <begin position="1"/>
        <end position="29"/>
    </location>
</feature>
<evidence type="ECO:0000313" key="3">
    <source>
        <dbReference type="Proteomes" id="UP001431429"/>
    </source>
</evidence>
<dbReference type="RefSeq" id="WP_250918545.1">
    <property type="nucleotide sequence ID" value="NZ_JAMQAW010000007.1"/>
</dbReference>
<evidence type="ECO:0000313" key="2">
    <source>
        <dbReference type="EMBL" id="MCM2388194.1"/>
    </source>
</evidence>
<evidence type="ECO:0000256" key="1">
    <source>
        <dbReference type="SAM" id="SignalP"/>
    </source>
</evidence>
<protein>
    <recommendedName>
        <fullName evidence="4">Secreted protein</fullName>
    </recommendedName>
</protein>
<gene>
    <name evidence="2" type="ORF">NBG84_07735</name>
</gene>
<comment type="caution">
    <text evidence="2">The sequence shown here is derived from an EMBL/GenBank/DDBJ whole genome shotgun (WGS) entry which is preliminary data.</text>
</comment>
<dbReference type="EMBL" id="JAMQAW010000007">
    <property type="protein sequence ID" value="MCM2388194.1"/>
    <property type="molecule type" value="Genomic_DNA"/>
</dbReference>
<organism evidence="2 3">
    <name type="scientific">Streptomyces albipurpureus</name>
    <dbReference type="NCBI Taxonomy" id="2897419"/>
    <lineage>
        <taxon>Bacteria</taxon>
        <taxon>Bacillati</taxon>
        <taxon>Actinomycetota</taxon>
        <taxon>Actinomycetes</taxon>
        <taxon>Kitasatosporales</taxon>
        <taxon>Streptomycetaceae</taxon>
        <taxon>Streptomyces</taxon>
    </lineage>
</organism>